<sequence>MSLPVNAKEAEVNSNHEVHPTYHAANGNSNELGRQISVTLSPQQFEELYLQPSLKSRQQAGMVKTFGNPTALGIVSFLLTFTPTCCCLMGWRGSNSNSVVSLLGAYYFMGGLGLYVAGVMEFIIGNTFPALVFTSFATFWLSFGTLVDPEHMVLATLTASTPYYSPIAFYLIFWSVYVSFLTVAALRTNAVLVWILGFVALTFATLGAAYFKLASNDLSAASDLSTAAGALGFAACMGGFWILFHLCLAATDFPYNIPLFDLGFLWRKKGADAAQNA</sequence>
<gene>
    <name evidence="1" type="ORF">IE53DRAFT_6411</name>
</gene>
<keyword evidence="2" id="KW-1185">Reference proteome</keyword>
<evidence type="ECO:0000313" key="2">
    <source>
        <dbReference type="Proteomes" id="UP000245626"/>
    </source>
</evidence>
<accession>A0ACD0NLW7</accession>
<reference evidence="1 2" key="1">
    <citation type="journal article" date="2018" name="Mol. Biol. Evol.">
        <title>Broad Genomic Sampling Reveals a Smut Pathogenic Ancestry of the Fungal Clade Ustilaginomycotina.</title>
        <authorList>
            <person name="Kijpornyongpan T."/>
            <person name="Mondo S.J."/>
            <person name="Barry K."/>
            <person name="Sandor L."/>
            <person name="Lee J."/>
            <person name="Lipzen A."/>
            <person name="Pangilinan J."/>
            <person name="LaButti K."/>
            <person name="Hainaut M."/>
            <person name="Henrissat B."/>
            <person name="Grigoriev I.V."/>
            <person name="Spatafora J.W."/>
            <person name="Aime M.C."/>
        </authorList>
    </citation>
    <scope>NUCLEOTIDE SEQUENCE [LARGE SCALE GENOMIC DNA]</scope>
    <source>
        <strain evidence="1 2">SA 807</strain>
    </source>
</reference>
<evidence type="ECO:0000313" key="1">
    <source>
        <dbReference type="EMBL" id="PWN46789.1"/>
    </source>
</evidence>
<proteinExistence type="predicted"/>
<name>A0ACD0NLW7_9BASI</name>
<dbReference type="EMBL" id="KZ820706">
    <property type="protein sequence ID" value="PWN46789.1"/>
    <property type="molecule type" value="Genomic_DNA"/>
</dbReference>
<organism evidence="1 2">
    <name type="scientific">Violaceomyces palustris</name>
    <dbReference type="NCBI Taxonomy" id="1673888"/>
    <lineage>
        <taxon>Eukaryota</taxon>
        <taxon>Fungi</taxon>
        <taxon>Dikarya</taxon>
        <taxon>Basidiomycota</taxon>
        <taxon>Ustilaginomycotina</taxon>
        <taxon>Ustilaginomycetes</taxon>
        <taxon>Violaceomycetales</taxon>
        <taxon>Violaceomycetaceae</taxon>
        <taxon>Violaceomyces</taxon>
    </lineage>
</organism>
<dbReference type="Proteomes" id="UP000245626">
    <property type="component" value="Unassembled WGS sequence"/>
</dbReference>
<protein>
    <submittedName>
        <fullName evidence="1">Uncharacterized protein</fullName>
    </submittedName>
</protein>